<feature type="domain" description="XdhC Rossmann" evidence="3">
    <location>
        <begin position="229"/>
        <end position="375"/>
    </location>
</feature>
<sequence>MLDLMPSLGSWRPAVSGQRCAVATIVGTGGSVPRPLGTSMMVSETGEILGSLSGGCVEGAVVEAALEAMRDGGPRLESFGYSAEDAFEVGLTCGGELEVHIQPLADGLSSLADESTAARNGQAPSPLALIRRLDGAGGVVVVHDPVRFRAMESTELAKLVGDHPATLFAAAAQVEPLLQGGRAGLVRLAPPEGCIDGWVTLDRWEAPRDEPEPQPITLFVESRLPAARMLVFGANDFGAALLPAGQLLGYEVTLCDARPAFAQQSRFAGADQVITEWPHRYLENEAEAGRIDARTVVCILTHDPKFDLPLLETALSLNLAYVGAMGSRRSHRQRTDALLERGTPAGTLERLHSPIGLELGAVTPAEVAVSITAEIVASRGSLHGVGAFRSLKDTSGPIHAGTGTQDSLTEEDSWT</sequence>
<feature type="domain" description="XdhC- CoxI" evidence="2">
    <location>
        <begin position="16"/>
        <end position="80"/>
    </location>
</feature>
<dbReference type="EMBL" id="CP101185">
    <property type="protein sequence ID" value="UYV96959.1"/>
    <property type="molecule type" value="Genomic_DNA"/>
</dbReference>
<dbReference type="InterPro" id="IPR027051">
    <property type="entry name" value="XdhC_Rossmann_dom"/>
</dbReference>
<reference evidence="4" key="1">
    <citation type="submission" date="2022-07" db="EMBL/GenBank/DDBJ databases">
        <authorList>
            <person name="Wu T."/>
        </authorList>
    </citation>
    <scope>NUCLEOTIDE SEQUENCE</scope>
    <source>
        <strain evidence="4">SD-1</strain>
    </source>
</reference>
<dbReference type="Gene3D" id="3.40.50.720">
    <property type="entry name" value="NAD(P)-binding Rossmann-like Domain"/>
    <property type="match status" value="1"/>
</dbReference>
<dbReference type="AlphaFoldDB" id="A0AAX3EGQ3"/>
<evidence type="ECO:0000313" key="5">
    <source>
        <dbReference type="Proteomes" id="UP001163293"/>
    </source>
</evidence>
<proteinExistence type="predicted"/>
<feature type="region of interest" description="Disordered" evidence="1">
    <location>
        <begin position="393"/>
        <end position="415"/>
    </location>
</feature>
<dbReference type="GeneID" id="79883649"/>
<dbReference type="InterPro" id="IPR052698">
    <property type="entry name" value="MoCofactor_Util/Proc"/>
</dbReference>
<organism evidence="4 5">
    <name type="scientific">Paenarthrobacter ureafaciens</name>
    <dbReference type="NCBI Taxonomy" id="37931"/>
    <lineage>
        <taxon>Bacteria</taxon>
        <taxon>Bacillati</taxon>
        <taxon>Actinomycetota</taxon>
        <taxon>Actinomycetes</taxon>
        <taxon>Micrococcales</taxon>
        <taxon>Micrococcaceae</taxon>
        <taxon>Paenarthrobacter</taxon>
    </lineage>
</organism>
<dbReference type="PANTHER" id="PTHR30388">
    <property type="entry name" value="ALDEHYDE OXIDOREDUCTASE MOLYBDENUM COFACTOR ASSEMBLY PROTEIN"/>
    <property type="match status" value="1"/>
</dbReference>
<keyword evidence="5" id="KW-1185">Reference proteome</keyword>
<accession>A0AAX3EGQ3</accession>
<dbReference type="InterPro" id="IPR003777">
    <property type="entry name" value="XdhC_CoxI"/>
</dbReference>
<gene>
    <name evidence="4" type="ORF">NL394_18220</name>
</gene>
<evidence type="ECO:0000259" key="3">
    <source>
        <dbReference type="Pfam" id="PF13478"/>
    </source>
</evidence>
<evidence type="ECO:0000259" key="2">
    <source>
        <dbReference type="Pfam" id="PF02625"/>
    </source>
</evidence>
<evidence type="ECO:0000313" key="4">
    <source>
        <dbReference type="EMBL" id="UYV96959.1"/>
    </source>
</evidence>
<dbReference type="Pfam" id="PF02625">
    <property type="entry name" value="XdhC_CoxI"/>
    <property type="match status" value="1"/>
</dbReference>
<dbReference type="PANTHER" id="PTHR30388:SF4">
    <property type="entry name" value="MOLYBDENUM COFACTOR INSERTION CHAPERONE PAOD"/>
    <property type="match status" value="1"/>
</dbReference>
<protein>
    <submittedName>
        <fullName evidence="4">XdhC family protein</fullName>
    </submittedName>
</protein>
<dbReference type="RefSeq" id="WP_021473429.1">
    <property type="nucleotide sequence ID" value="NZ_BDMH01000021.1"/>
</dbReference>
<evidence type="ECO:0000256" key="1">
    <source>
        <dbReference type="SAM" id="MobiDB-lite"/>
    </source>
</evidence>
<dbReference type="Pfam" id="PF13478">
    <property type="entry name" value="XdhC_C"/>
    <property type="match status" value="1"/>
</dbReference>
<dbReference type="Proteomes" id="UP001163293">
    <property type="component" value="Chromosome"/>
</dbReference>
<name>A0AAX3EGQ3_PAEUR</name>